<keyword evidence="6" id="KW-1185">Reference proteome</keyword>
<reference evidence="5" key="1">
    <citation type="submission" date="2022-11" db="EMBL/GenBank/DDBJ databases">
        <title>Alteromonas sp. nov., isolated from sea water of the Qingdao.</title>
        <authorList>
            <person name="Wang Q."/>
        </authorList>
    </citation>
    <scope>NUCLEOTIDE SEQUENCE</scope>
    <source>
        <strain evidence="5">ASW11-7</strain>
    </source>
</reference>
<accession>A0ABT3PAG6</accession>
<evidence type="ECO:0000313" key="5">
    <source>
        <dbReference type="EMBL" id="MCW8109066.1"/>
    </source>
</evidence>
<dbReference type="SMART" id="SM00062">
    <property type="entry name" value="PBPb"/>
    <property type="match status" value="1"/>
</dbReference>
<dbReference type="PANTHER" id="PTHR35936">
    <property type="entry name" value="MEMBRANE-BOUND LYTIC MUREIN TRANSGLYCOSYLASE F"/>
    <property type="match status" value="1"/>
</dbReference>
<feature type="signal peptide" evidence="3">
    <location>
        <begin position="1"/>
        <end position="21"/>
    </location>
</feature>
<dbReference type="Proteomes" id="UP001142810">
    <property type="component" value="Unassembled WGS sequence"/>
</dbReference>
<evidence type="ECO:0000256" key="2">
    <source>
        <dbReference type="ARBA" id="ARBA00022729"/>
    </source>
</evidence>
<name>A0ABT3PAG6_9ALTE</name>
<dbReference type="SUPFAM" id="SSF53850">
    <property type="entry name" value="Periplasmic binding protein-like II"/>
    <property type="match status" value="1"/>
</dbReference>
<comment type="similarity">
    <text evidence="1">Belongs to the bacterial solute-binding protein 3 family.</text>
</comment>
<feature type="chain" id="PRO_5045878872" evidence="3">
    <location>
        <begin position="22"/>
        <end position="268"/>
    </location>
</feature>
<keyword evidence="2 3" id="KW-0732">Signal</keyword>
<feature type="domain" description="Solute-binding protein family 3/N-terminal" evidence="4">
    <location>
        <begin position="23"/>
        <end position="243"/>
    </location>
</feature>
<comment type="caution">
    <text evidence="5">The sequence shown here is derived from an EMBL/GenBank/DDBJ whole genome shotgun (WGS) entry which is preliminary data.</text>
</comment>
<dbReference type="EMBL" id="JAPFRD010000011">
    <property type="protein sequence ID" value="MCW8109066.1"/>
    <property type="molecule type" value="Genomic_DNA"/>
</dbReference>
<organism evidence="5 6">
    <name type="scientific">Alteromonas aquimaris</name>
    <dbReference type="NCBI Taxonomy" id="2998417"/>
    <lineage>
        <taxon>Bacteria</taxon>
        <taxon>Pseudomonadati</taxon>
        <taxon>Pseudomonadota</taxon>
        <taxon>Gammaproteobacteria</taxon>
        <taxon>Alteromonadales</taxon>
        <taxon>Alteromonadaceae</taxon>
        <taxon>Alteromonas/Salinimonas group</taxon>
        <taxon>Alteromonas</taxon>
    </lineage>
</organism>
<protein>
    <submittedName>
        <fullName evidence="5">Transporter substrate-binding domain-containing protein</fullName>
    </submittedName>
</protein>
<dbReference type="Pfam" id="PF00497">
    <property type="entry name" value="SBP_bac_3"/>
    <property type="match status" value="1"/>
</dbReference>
<dbReference type="RefSeq" id="WP_265617811.1">
    <property type="nucleotide sequence ID" value="NZ_JAPFRD010000011.1"/>
</dbReference>
<proteinExistence type="inferred from homology"/>
<sequence>MKLFIRNSILILLFFSASSEAREIEVAAGWDKPPYIMSRGHTGFELELIRAILKELGHEMVPVYVPMGRVPKMVREESVDIGLTMNHRHNIDRTTLSKAYVAYQNVAVTLADRNVALKRMSDLKNYTVIGFQTAKRVLGNEYSDAVEGHSGYLETPQQSRQVSMLLFGSVDVAVMDRNIFNYFKNQLPSHQQFPTKMFEIFPVIFYHAAILDPKLRAGFDRVLAEMMSDGRYQALTRQFYVADLLERAEQPGEQSVDSGNAGAEDNAN</sequence>
<evidence type="ECO:0000256" key="1">
    <source>
        <dbReference type="ARBA" id="ARBA00010333"/>
    </source>
</evidence>
<dbReference type="InterPro" id="IPR001638">
    <property type="entry name" value="Solute-binding_3/MltF_N"/>
</dbReference>
<evidence type="ECO:0000259" key="4">
    <source>
        <dbReference type="SMART" id="SM00062"/>
    </source>
</evidence>
<evidence type="ECO:0000256" key="3">
    <source>
        <dbReference type="SAM" id="SignalP"/>
    </source>
</evidence>
<dbReference type="Gene3D" id="3.40.190.10">
    <property type="entry name" value="Periplasmic binding protein-like II"/>
    <property type="match status" value="2"/>
</dbReference>
<gene>
    <name evidence="5" type="ORF">OPS25_11220</name>
</gene>
<evidence type="ECO:0000313" key="6">
    <source>
        <dbReference type="Proteomes" id="UP001142810"/>
    </source>
</evidence>